<dbReference type="Proteomes" id="UP001595916">
    <property type="component" value="Unassembled WGS sequence"/>
</dbReference>
<reference evidence="3" key="1">
    <citation type="journal article" date="2019" name="Int. J. Syst. Evol. Microbiol.">
        <title>The Global Catalogue of Microorganisms (GCM) 10K type strain sequencing project: providing services to taxonomists for standard genome sequencing and annotation.</title>
        <authorList>
            <consortium name="The Broad Institute Genomics Platform"/>
            <consortium name="The Broad Institute Genome Sequencing Center for Infectious Disease"/>
            <person name="Wu L."/>
            <person name="Ma J."/>
        </authorList>
    </citation>
    <scope>NUCLEOTIDE SEQUENCE [LARGE SCALE GENOMIC DNA]</scope>
    <source>
        <strain evidence="3">CCUG 46385</strain>
    </source>
</reference>
<evidence type="ECO:0000259" key="1">
    <source>
        <dbReference type="Pfam" id="PF04993"/>
    </source>
</evidence>
<feature type="domain" description="TfoX N-terminal" evidence="1">
    <location>
        <begin position="9"/>
        <end position="89"/>
    </location>
</feature>
<dbReference type="EMBL" id="JBHSHL010000038">
    <property type="protein sequence ID" value="MFC4805174.1"/>
    <property type="molecule type" value="Genomic_DNA"/>
</dbReference>
<accession>A0ABV9QLT6</accession>
<evidence type="ECO:0000313" key="2">
    <source>
        <dbReference type="EMBL" id="MFC4805174.1"/>
    </source>
</evidence>
<dbReference type="InterPro" id="IPR007076">
    <property type="entry name" value="TfoX_N"/>
</dbReference>
<dbReference type="SUPFAM" id="SSF159894">
    <property type="entry name" value="YgaC/TfoX-N like"/>
    <property type="match status" value="1"/>
</dbReference>
<organism evidence="2 3">
    <name type="scientific">Filifactor villosus</name>
    <dbReference type="NCBI Taxonomy" id="29374"/>
    <lineage>
        <taxon>Bacteria</taxon>
        <taxon>Bacillati</taxon>
        <taxon>Bacillota</taxon>
        <taxon>Clostridia</taxon>
        <taxon>Peptostreptococcales</taxon>
        <taxon>Filifactoraceae</taxon>
        <taxon>Filifactor</taxon>
    </lineage>
</organism>
<comment type="caution">
    <text evidence="2">The sequence shown here is derived from an EMBL/GenBank/DDBJ whole genome shotgun (WGS) entry which is preliminary data.</text>
</comment>
<sequence length="96" mass="10456">MKIIFAFTIVTKKMFGGLAFMVHGKMLATASGRDGVMVMVRIGKERQDALLPASGASVTVMKGIPQKGYVDLDEEGVKALSFWIKEAIAFNDELMT</sequence>
<proteinExistence type="predicted"/>
<protein>
    <submittedName>
        <fullName evidence="2">TfoX/Sxy family protein</fullName>
    </submittedName>
</protein>
<name>A0ABV9QLT6_9FIRM</name>
<evidence type="ECO:0000313" key="3">
    <source>
        <dbReference type="Proteomes" id="UP001595916"/>
    </source>
</evidence>
<dbReference type="Pfam" id="PF04993">
    <property type="entry name" value="TfoX_N"/>
    <property type="match status" value="1"/>
</dbReference>
<gene>
    <name evidence="2" type="ORF">ACFO4R_08765</name>
</gene>
<keyword evidence="3" id="KW-1185">Reference proteome</keyword>
<dbReference type="RefSeq" id="WP_379788717.1">
    <property type="nucleotide sequence ID" value="NZ_JBHSHL010000038.1"/>
</dbReference>